<dbReference type="InterPro" id="IPR036291">
    <property type="entry name" value="NAD(P)-bd_dom_sf"/>
</dbReference>
<comment type="caution">
    <text evidence="3">The sequence shown here is derived from an EMBL/GenBank/DDBJ whole genome shotgun (WGS) entry which is preliminary data.</text>
</comment>
<name>A0A3L7AX00_9MICO</name>
<dbReference type="PANTHER" id="PTHR14239">
    <property type="entry name" value="DUDULIN-RELATED"/>
    <property type="match status" value="1"/>
</dbReference>
<feature type="domain" description="Pyrroline-5-carboxylate reductase catalytic N-terminal" evidence="2">
    <location>
        <begin position="4"/>
        <end position="91"/>
    </location>
</feature>
<gene>
    <name evidence="3" type="ORF">D9V34_04470</name>
</gene>
<accession>A0A3L7AX00</accession>
<keyword evidence="1" id="KW-0560">Oxidoreductase</keyword>
<protein>
    <submittedName>
        <fullName evidence="3">NADP oxidoreductase</fullName>
    </submittedName>
</protein>
<proteinExistence type="predicted"/>
<evidence type="ECO:0000313" key="3">
    <source>
        <dbReference type="EMBL" id="RLP84060.1"/>
    </source>
</evidence>
<evidence type="ECO:0000313" key="4">
    <source>
        <dbReference type="Proteomes" id="UP000269438"/>
    </source>
</evidence>
<organism evidence="3 4">
    <name type="scientific">Mycetocola lacteus</name>
    <dbReference type="NCBI Taxonomy" id="76637"/>
    <lineage>
        <taxon>Bacteria</taxon>
        <taxon>Bacillati</taxon>
        <taxon>Actinomycetota</taxon>
        <taxon>Actinomycetes</taxon>
        <taxon>Micrococcales</taxon>
        <taxon>Microbacteriaceae</taxon>
        <taxon>Mycetocola</taxon>
    </lineage>
</organism>
<dbReference type="InterPro" id="IPR051267">
    <property type="entry name" value="STEAP_metalloreductase"/>
</dbReference>
<dbReference type="SUPFAM" id="SSF51735">
    <property type="entry name" value="NAD(P)-binding Rossmann-fold domains"/>
    <property type="match status" value="1"/>
</dbReference>
<dbReference type="Proteomes" id="UP000269438">
    <property type="component" value="Unassembled WGS sequence"/>
</dbReference>
<evidence type="ECO:0000256" key="1">
    <source>
        <dbReference type="ARBA" id="ARBA00023002"/>
    </source>
</evidence>
<dbReference type="EMBL" id="RCUY01000002">
    <property type="protein sequence ID" value="RLP84060.1"/>
    <property type="molecule type" value="Genomic_DNA"/>
</dbReference>
<reference evidence="3 4" key="1">
    <citation type="submission" date="2018-10" db="EMBL/GenBank/DDBJ databases">
        <authorList>
            <person name="Li J."/>
        </authorList>
    </citation>
    <scope>NUCLEOTIDE SEQUENCE [LARGE SCALE GENOMIC DNA]</scope>
    <source>
        <strain evidence="3 4">JCM 11654</strain>
    </source>
</reference>
<dbReference type="AlphaFoldDB" id="A0A3L7AX00"/>
<dbReference type="Gene3D" id="3.40.50.720">
    <property type="entry name" value="NAD(P)-binding Rossmann-like Domain"/>
    <property type="match status" value="1"/>
</dbReference>
<evidence type="ECO:0000259" key="2">
    <source>
        <dbReference type="Pfam" id="PF03807"/>
    </source>
</evidence>
<dbReference type="Pfam" id="PF03807">
    <property type="entry name" value="F420_oxidored"/>
    <property type="match status" value="1"/>
</dbReference>
<keyword evidence="4" id="KW-1185">Reference proteome</keyword>
<dbReference type="InterPro" id="IPR028939">
    <property type="entry name" value="P5C_Rdtase_cat_N"/>
</dbReference>
<dbReference type="OrthoDB" id="1523398at2"/>
<sequence>MTTLGIIGSGHIGTAVATLAQRAGVQTVLANSRGPESLTDKVAELGDQISAGTVAEAAAQDIVVLTIPLVATREFPAEILAGKVVIDTSNYYPSRDGRIPELDSNQTTVSELLSAHLVGSRYVKGFNNIAARHLPQLARPAGAADRSALPLGSDDPEALAQATALLDTLGWDAVPVTPLAETWRVETDTIAYTAPYFDPDTTDAGGEDSRPVSAESLRETIAAATRVDTGARTV</sequence>
<dbReference type="GO" id="GO:0016491">
    <property type="term" value="F:oxidoreductase activity"/>
    <property type="evidence" value="ECO:0007669"/>
    <property type="project" value="UniProtKB-KW"/>
</dbReference>
<dbReference type="RefSeq" id="WP_121687675.1">
    <property type="nucleotide sequence ID" value="NZ_RCUY01000002.1"/>
</dbReference>